<name>A0A1N7EN89_9ACTN</name>
<dbReference type="Proteomes" id="UP000186004">
    <property type="component" value="Unassembled WGS sequence"/>
</dbReference>
<dbReference type="EMBL" id="FTNF01000025">
    <property type="protein sequence ID" value="SIR89561.1"/>
    <property type="molecule type" value="Genomic_DNA"/>
</dbReference>
<feature type="compositionally biased region" description="Basic and acidic residues" evidence="1">
    <location>
        <begin position="8"/>
        <end position="18"/>
    </location>
</feature>
<dbReference type="RefSeq" id="WP_076473516.1">
    <property type="nucleotide sequence ID" value="NZ_FTNF01000025.1"/>
</dbReference>
<keyword evidence="3" id="KW-1185">Reference proteome</keyword>
<sequence>MNVVTTVDPRDGRSRSADLTETGGSRLKTIAGDDAAVVHGLVDVPAAGVWVASSSTVVGSA</sequence>
<accession>A0A1N7EN89</accession>
<dbReference type="STRING" id="1198245.SAMN05444858_12541"/>
<gene>
    <name evidence="2" type="ORF">SAMN05444858_12541</name>
</gene>
<evidence type="ECO:0000256" key="1">
    <source>
        <dbReference type="SAM" id="MobiDB-lite"/>
    </source>
</evidence>
<dbReference type="AlphaFoldDB" id="A0A1N7EN89"/>
<reference evidence="2 3" key="1">
    <citation type="submission" date="2017-01" db="EMBL/GenBank/DDBJ databases">
        <authorList>
            <person name="Mah S.A."/>
            <person name="Swanson W.J."/>
            <person name="Moy G.W."/>
            <person name="Vacquier V.D."/>
        </authorList>
    </citation>
    <scope>NUCLEOTIDE SEQUENCE [LARGE SCALE GENOMIC DNA]</scope>
    <source>
        <strain evidence="2 3">DSM 45758</strain>
    </source>
</reference>
<proteinExistence type="predicted"/>
<feature type="region of interest" description="Disordered" evidence="1">
    <location>
        <begin position="1"/>
        <end position="20"/>
    </location>
</feature>
<evidence type="ECO:0000313" key="3">
    <source>
        <dbReference type="Proteomes" id="UP000186004"/>
    </source>
</evidence>
<evidence type="ECO:0000313" key="2">
    <source>
        <dbReference type="EMBL" id="SIR89561.1"/>
    </source>
</evidence>
<organism evidence="2 3">
    <name type="scientific">Micromonospora avicenniae</name>
    <dbReference type="NCBI Taxonomy" id="1198245"/>
    <lineage>
        <taxon>Bacteria</taxon>
        <taxon>Bacillati</taxon>
        <taxon>Actinomycetota</taxon>
        <taxon>Actinomycetes</taxon>
        <taxon>Micromonosporales</taxon>
        <taxon>Micromonosporaceae</taxon>
        <taxon>Micromonospora</taxon>
    </lineage>
</organism>
<protein>
    <submittedName>
        <fullName evidence="2">Uncharacterized protein</fullName>
    </submittedName>
</protein>